<dbReference type="Gene3D" id="3.30.1150.10">
    <property type="match status" value="1"/>
</dbReference>
<evidence type="ECO:0000256" key="1">
    <source>
        <dbReference type="SAM" id="MobiDB-lite"/>
    </source>
</evidence>
<keyword evidence="2" id="KW-0812">Transmembrane</keyword>
<reference evidence="3 4" key="1">
    <citation type="submission" date="2018-10" db="EMBL/GenBank/DDBJ databases">
        <authorList>
            <person name="Chen W.-M."/>
        </authorList>
    </citation>
    <scope>NUCLEOTIDE SEQUENCE [LARGE SCALE GENOMIC DNA]</scope>
    <source>
        <strain evidence="3 4">H-5</strain>
    </source>
</reference>
<protein>
    <submittedName>
        <fullName evidence="3">TonB C-terminal domain-containing protein</fullName>
    </submittedName>
</protein>
<organism evidence="3 4">
    <name type="scientific">Pseudomethylobacillus aquaticus</name>
    <dbReference type="NCBI Taxonomy" id="2676064"/>
    <lineage>
        <taxon>Bacteria</taxon>
        <taxon>Pseudomonadati</taxon>
        <taxon>Pseudomonadota</taxon>
        <taxon>Betaproteobacteria</taxon>
        <taxon>Nitrosomonadales</taxon>
        <taxon>Methylophilaceae</taxon>
        <taxon>Pseudomethylobacillus</taxon>
    </lineage>
</organism>
<dbReference type="RefSeq" id="WP_123237127.1">
    <property type="nucleotide sequence ID" value="NZ_RJVP01000002.1"/>
</dbReference>
<dbReference type="EMBL" id="RJVP01000002">
    <property type="protein sequence ID" value="ROH87326.1"/>
    <property type="molecule type" value="Genomic_DNA"/>
</dbReference>
<name>A0A3N0V3E7_9PROT</name>
<comment type="caution">
    <text evidence="3">The sequence shown here is derived from an EMBL/GenBank/DDBJ whole genome shotgun (WGS) entry which is preliminary data.</text>
</comment>
<feature type="compositionally biased region" description="Low complexity" evidence="1">
    <location>
        <begin position="140"/>
        <end position="158"/>
    </location>
</feature>
<keyword evidence="2" id="KW-1133">Transmembrane helix</keyword>
<evidence type="ECO:0000313" key="4">
    <source>
        <dbReference type="Proteomes" id="UP000275137"/>
    </source>
</evidence>
<accession>A0A3N0V3E7</accession>
<gene>
    <name evidence="3" type="ORF">ED236_05045</name>
</gene>
<dbReference type="Proteomes" id="UP000275137">
    <property type="component" value="Unassembled WGS sequence"/>
</dbReference>
<keyword evidence="4" id="KW-1185">Reference proteome</keyword>
<feature type="transmembrane region" description="Helical" evidence="2">
    <location>
        <begin position="12"/>
        <end position="34"/>
    </location>
</feature>
<feature type="compositionally biased region" description="Pro residues" evidence="1">
    <location>
        <begin position="58"/>
        <end position="83"/>
    </location>
</feature>
<feature type="compositionally biased region" description="Basic and acidic residues" evidence="1">
    <location>
        <begin position="88"/>
        <end position="139"/>
    </location>
</feature>
<evidence type="ECO:0000256" key="2">
    <source>
        <dbReference type="SAM" id="Phobius"/>
    </source>
</evidence>
<sequence length="254" mass="27736">MIRQREQALAARAGAMAIAVHALLLLVLVFSFNWKNVQPMNVAQVELWDSLPEPVPAPKPLPEPAPVPPVPEVKPEPPPPVPEPEPEIVIKPEPPKPEVKPKEKPKPEKPKPDPAVKQREEEKRKLEELQKMFAEEDRATQPAPAKAAPAGPTSAANAGEVDKYVARIREKIRGNVNKQLCGEGQPELEFQIAILPTGQLSRDPVMLKGSGNPACDQAVDRAIRASDPLPVPNDPTLFSNFRNLKLKFSPNGGS</sequence>
<feature type="region of interest" description="Disordered" evidence="1">
    <location>
        <begin position="58"/>
        <end position="159"/>
    </location>
</feature>
<dbReference type="AlphaFoldDB" id="A0A3N0V3E7"/>
<dbReference type="SUPFAM" id="SSF74653">
    <property type="entry name" value="TolA/TonB C-terminal domain"/>
    <property type="match status" value="1"/>
</dbReference>
<evidence type="ECO:0000313" key="3">
    <source>
        <dbReference type="EMBL" id="ROH87326.1"/>
    </source>
</evidence>
<keyword evidence="2" id="KW-0472">Membrane</keyword>
<proteinExistence type="predicted"/>
<dbReference type="Pfam" id="PF13103">
    <property type="entry name" value="TonB_2"/>
    <property type="match status" value="1"/>
</dbReference>